<gene>
    <name evidence="1" type="ORF">GCM10011505_22360</name>
</gene>
<keyword evidence="2" id="KW-1185">Reference proteome</keyword>
<evidence type="ECO:0000313" key="1">
    <source>
        <dbReference type="EMBL" id="GGB40424.1"/>
    </source>
</evidence>
<protein>
    <submittedName>
        <fullName evidence="1">Uncharacterized protein</fullName>
    </submittedName>
</protein>
<comment type="caution">
    <text evidence="1">The sequence shown here is derived from an EMBL/GenBank/DDBJ whole genome shotgun (WGS) entry which is preliminary data.</text>
</comment>
<dbReference type="Proteomes" id="UP000603352">
    <property type="component" value="Unassembled WGS sequence"/>
</dbReference>
<proteinExistence type="predicted"/>
<organism evidence="1 2">
    <name type="scientific">Tistrella bauzanensis</name>
    <dbReference type="NCBI Taxonomy" id="657419"/>
    <lineage>
        <taxon>Bacteria</taxon>
        <taxon>Pseudomonadati</taxon>
        <taxon>Pseudomonadota</taxon>
        <taxon>Alphaproteobacteria</taxon>
        <taxon>Geminicoccales</taxon>
        <taxon>Geminicoccaceae</taxon>
        <taxon>Tistrella</taxon>
    </lineage>
</organism>
<accession>A0ABQ1II02</accession>
<evidence type="ECO:0000313" key="2">
    <source>
        <dbReference type="Proteomes" id="UP000603352"/>
    </source>
</evidence>
<dbReference type="EMBL" id="BMDZ01000023">
    <property type="protein sequence ID" value="GGB40424.1"/>
    <property type="molecule type" value="Genomic_DNA"/>
</dbReference>
<sequence>MRPAKPEIAQIGIGIAGQSAMGQEEQLGHAMGRSLIVHRIASRAGHAGIVVNGRQAWWL</sequence>
<reference evidence="2" key="1">
    <citation type="journal article" date="2019" name="Int. J. Syst. Evol. Microbiol.">
        <title>The Global Catalogue of Microorganisms (GCM) 10K type strain sequencing project: providing services to taxonomists for standard genome sequencing and annotation.</title>
        <authorList>
            <consortium name="The Broad Institute Genomics Platform"/>
            <consortium name="The Broad Institute Genome Sequencing Center for Infectious Disease"/>
            <person name="Wu L."/>
            <person name="Ma J."/>
        </authorList>
    </citation>
    <scope>NUCLEOTIDE SEQUENCE [LARGE SCALE GENOMIC DNA]</scope>
    <source>
        <strain evidence="2">CGMCC 1.10188</strain>
    </source>
</reference>
<name>A0ABQ1II02_9PROT</name>